<accession>A0ACC7ND33</accession>
<gene>
    <name evidence="1" type="ORF">PQR01_17300</name>
</gene>
<name>A0ACC7ND33_9BURK</name>
<evidence type="ECO:0000313" key="2">
    <source>
        <dbReference type="Proteomes" id="UP001629235"/>
    </source>
</evidence>
<dbReference type="EMBL" id="JAQQDW010000032">
    <property type="protein sequence ID" value="MFM0105194.1"/>
    <property type="molecule type" value="Genomic_DNA"/>
</dbReference>
<reference evidence="1 2" key="1">
    <citation type="journal article" date="2024" name="Chem. Sci.">
        <title>Discovery of megapolipeptins by genome mining of a Burkholderiales bacteria collection.</title>
        <authorList>
            <person name="Paulo B.S."/>
            <person name="Recchia M.J.J."/>
            <person name="Lee S."/>
            <person name="Fergusson C.H."/>
            <person name="Romanowski S.B."/>
            <person name="Hernandez A."/>
            <person name="Krull N."/>
            <person name="Liu D.Y."/>
            <person name="Cavanagh H."/>
            <person name="Bos A."/>
            <person name="Gray C.A."/>
            <person name="Murphy B.T."/>
            <person name="Linington R.G."/>
            <person name="Eustaquio A.S."/>
        </authorList>
    </citation>
    <scope>NUCLEOTIDE SEQUENCE [LARGE SCALE GENOMIC DNA]</scope>
    <source>
        <strain evidence="1 2">RL18-126-BIB-B</strain>
    </source>
</reference>
<organism evidence="1 2">
    <name type="scientific">Paraburkholderia rhynchosiae</name>
    <dbReference type="NCBI Taxonomy" id="487049"/>
    <lineage>
        <taxon>Bacteria</taxon>
        <taxon>Pseudomonadati</taxon>
        <taxon>Pseudomonadota</taxon>
        <taxon>Betaproteobacteria</taxon>
        <taxon>Burkholderiales</taxon>
        <taxon>Burkholderiaceae</taxon>
        <taxon>Paraburkholderia</taxon>
    </lineage>
</organism>
<proteinExistence type="predicted"/>
<keyword evidence="2" id="KW-1185">Reference proteome</keyword>
<sequence length="179" mass="20287">MARIPYVSRETIPDGRTDLYDRLIAERGPNPEHIFLALANAPALTEAVLGMAGALRKQTSFPRVFRELAVVMVGVLANATYEVDHHWNAALGAGVRREQLENLQDFEESEHFTAEERAVVRLAKEATLEGRVSDSTWDATAFLGQQQRLELLVTIAWYNCVVRILLPLQIERESWFVRQ</sequence>
<evidence type="ECO:0000313" key="1">
    <source>
        <dbReference type="EMBL" id="MFM0105194.1"/>
    </source>
</evidence>
<dbReference type="Proteomes" id="UP001629235">
    <property type="component" value="Unassembled WGS sequence"/>
</dbReference>
<comment type="caution">
    <text evidence="1">The sequence shown here is derived from an EMBL/GenBank/DDBJ whole genome shotgun (WGS) entry which is preliminary data.</text>
</comment>
<protein>
    <submittedName>
        <fullName evidence="1">Carboxymuconolactone decarboxylase family protein</fullName>
    </submittedName>
</protein>